<dbReference type="EMBL" id="FPHE01000003">
    <property type="protein sequence ID" value="SFV50343.1"/>
    <property type="molecule type" value="Genomic_DNA"/>
</dbReference>
<gene>
    <name evidence="1" type="ORF">MNB_SV-12-1823</name>
</gene>
<name>A0A1W1B9U2_9ZZZZ</name>
<sequence length="252" mass="30147">MRVFLYIIIITFGLMESLYSSTRGDVKILEATESIQYLSQKIATDYFSFYIKSEDIFLKNQLNKNIDNLQFYIADIADMTQDIHTRNILDFFIYRMEQIKQLPNQKINKSNARLILKYSEVLLEGAKSIAKGHKYKFSKEEKMLMTSKEIQYLIERATKYYMAFQVGLDTPSNYEQMKKAIVEIDNNIKEIYLYKYPYELEKKLRKINQVWMRNRFFLNRVNDASIPYLLLGSTEYIKILLKDIEQYHKKNL</sequence>
<accession>A0A1W1B9U2</accession>
<reference evidence="1" key="1">
    <citation type="submission" date="2016-10" db="EMBL/GenBank/DDBJ databases">
        <authorList>
            <person name="de Groot N.N."/>
        </authorList>
    </citation>
    <scope>NUCLEOTIDE SEQUENCE</scope>
</reference>
<evidence type="ECO:0000313" key="1">
    <source>
        <dbReference type="EMBL" id="SFV50343.1"/>
    </source>
</evidence>
<dbReference type="AlphaFoldDB" id="A0A1W1B9U2"/>
<protein>
    <submittedName>
        <fullName evidence="1">Nitric oxide-responding transcriptional regulator Dnr (Crp/Fnr family)</fullName>
    </submittedName>
</protein>
<proteinExistence type="predicted"/>
<organism evidence="1">
    <name type="scientific">hydrothermal vent metagenome</name>
    <dbReference type="NCBI Taxonomy" id="652676"/>
    <lineage>
        <taxon>unclassified sequences</taxon>
        <taxon>metagenomes</taxon>
        <taxon>ecological metagenomes</taxon>
    </lineage>
</organism>